<proteinExistence type="predicted"/>
<keyword evidence="1" id="KW-0449">Lipoprotein</keyword>
<keyword evidence="2" id="KW-1185">Reference proteome</keyword>
<organism evidence="1 2">
    <name type="scientific">Carboxylicivirga linearis</name>
    <dbReference type="NCBI Taxonomy" id="1628157"/>
    <lineage>
        <taxon>Bacteria</taxon>
        <taxon>Pseudomonadati</taxon>
        <taxon>Bacteroidota</taxon>
        <taxon>Bacteroidia</taxon>
        <taxon>Marinilabiliales</taxon>
        <taxon>Marinilabiliaceae</taxon>
        <taxon>Carboxylicivirga</taxon>
    </lineage>
</organism>
<gene>
    <name evidence="1" type="ORF">KEM10_20140</name>
</gene>
<reference evidence="1 2" key="1">
    <citation type="journal article" date="2015" name="Int. J. Syst. Evol. Microbiol.">
        <title>Carboxylicivirga linearis sp. nov., isolated from a sea cucumber culture pond.</title>
        <authorList>
            <person name="Wang F.Q."/>
            <person name="Zhou Y.X."/>
            <person name="Lin X.Z."/>
            <person name="Chen G.J."/>
            <person name="Du Z.J."/>
        </authorList>
    </citation>
    <scope>NUCLEOTIDE SEQUENCE [LARGE SCALE GENOMIC DNA]</scope>
    <source>
        <strain evidence="1 2">FB218</strain>
    </source>
</reference>
<accession>A0ABS5K0C2</accession>
<evidence type="ECO:0000313" key="1">
    <source>
        <dbReference type="EMBL" id="MBS2100607.1"/>
    </source>
</evidence>
<dbReference type="Gene3D" id="3.10.28.20">
    <property type="entry name" value="Acetamidase/Formamidase-like domains"/>
    <property type="match status" value="1"/>
</dbReference>
<comment type="caution">
    <text evidence="1">The sequence shown here is derived from an EMBL/GenBank/DDBJ whole genome shotgun (WGS) entry which is preliminary data.</text>
</comment>
<protein>
    <submittedName>
        <fullName evidence="1">LPP20 family lipoprotein</fullName>
    </submittedName>
</protein>
<dbReference type="PROSITE" id="PS51257">
    <property type="entry name" value="PROKAR_LIPOPROTEIN"/>
    <property type="match status" value="1"/>
</dbReference>
<evidence type="ECO:0000313" key="2">
    <source>
        <dbReference type="Proteomes" id="UP000708576"/>
    </source>
</evidence>
<name>A0ABS5K0C2_9BACT</name>
<sequence>MIRVAYIILILTLITSCQSKKKQAELLEMSKPTWLKSRPVSNNYFYGIGISSKVGGEQYYQNRSKEKALADLAQQISTRIKSETNLIKTEDNKGVYEYIQSRINATSNEFLEGYEFVDSWEDLSTYYTFYQLSKQDFYTLKAERKNKAIEFAWLKINQAQEQKAQMNLIQSLQLYASAIDALSGYLNEETSKTVNDEKIDLFETSRSSILNIIKQLNVSCSKKEIIGKTGTTIPSDKATIEVLWSNRKAEGIPVKFIYSAGYIINEIQVTDAKGNVSTPALNFNQKEKEQLVAEIDFVSLGRKVSKNLLVRQLIEKQKKQSCLTDIYFR</sequence>
<dbReference type="Proteomes" id="UP000708576">
    <property type="component" value="Unassembled WGS sequence"/>
</dbReference>
<dbReference type="EMBL" id="JAGUCO010000026">
    <property type="protein sequence ID" value="MBS2100607.1"/>
    <property type="molecule type" value="Genomic_DNA"/>
</dbReference>
<dbReference type="RefSeq" id="WP_212218784.1">
    <property type="nucleotide sequence ID" value="NZ_JAGUCO010000026.1"/>
</dbReference>